<dbReference type="Proteomes" id="UP000472277">
    <property type="component" value="Chromosome 14"/>
</dbReference>
<evidence type="ECO:0000256" key="9">
    <source>
        <dbReference type="ARBA" id="ARBA00022759"/>
    </source>
</evidence>
<dbReference type="EC" id="4.6.1.-" evidence="16"/>
<evidence type="ECO:0000256" key="15">
    <source>
        <dbReference type="ARBA" id="ARBA00048688"/>
    </source>
</evidence>
<keyword evidence="14" id="KW-0456">Lyase</keyword>
<dbReference type="InterPro" id="IPR036024">
    <property type="entry name" value="Somatomedin_B-like_dom_sf"/>
</dbReference>
<keyword evidence="17" id="KW-0812">Transmembrane</keyword>
<evidence type="ECO:0000313" key="21">
    <source>
        <dbReference type="Proteomes" id="UP000472277"/>
    </source>
</evidence>
<keyword evidence="17" id="KW-1133">Transmembrane helix</keyword>
<keyword evidence="8" id="KW-0732">Signal</keyword>
<dbReference type="PANTHER" id="PTHR12439:SF40">
    <property type="entry name" value="URIDYLATE-SPECIFIC ENDORIBONUCLEASE"/>
    <property type="match status" value="1"/>
</dbReference>
<dbReference type="GO" id="GO:0046872">
    <property type="term" value="F:metal ion binding"/>
    <property type="evidence" value="ECO:0007669"/>
    <property type="project" value="UniProtKB-UniRule"/>
</dbReference>
<dbReference type="OMA" id="WIRMAYL"/>
<evidence type="ECO:0000256" key="17">
    <source>
        <dbReference type="SAM" id="Phobius"/>
    </source>
</evidence>
<dbReference type="PROSITE" id="PS00524">
    <property type="entry name" value="SMB_1"/>
    <property type="match status" value="1"/>
</dbReference>
<evidence type="ECO:0000256" key="5">
    <source>
        <dbReference type="ARBA" id="ARBA00022525"/>
    </source>
</evidence>
<evidence type="ECO:0000256" key="4">
    <source>
        <dbReference type="ARBA" id="ARBA00011245"/>
    </source>
</evidence>
<dbReference type="InterPro" id="IPR018998">
    <property type="entry name" value="EndoU_C"/>
</dbReference>
<comment type="cofactor">
    <cofactor evidence="1 16">
        <name>Mn(2+)</name>
        <dbReference type="ChEBI" id="CHEBI:29035"/>
    </cofactor>
</comment>
<dbReference type="GO" id="GO:0004521">
    <property type="term" value="F:RNA endonuclease activity"/>
    <property type="evidence" value="ECO:0007669"/>
    <property type="project" value="UniProtKB-UniRule"/>
</dbReference>
<keyword evidence="12" id="KW-1015">Disulfide bond</keyword>
<evidence type="ECO:0000256" key="6">
    <source>
        <dbReference type="ARBA" id="ARBA00022722"/>
    </source>
</evidence>
<comment type="subcellular location">
    <subcellularLocation>
        <location evidence="2">Secreted</location>
    </subcellularLocation>
</comment>
<evidence type="ECO:0000256" key="16">
    <source>
        <dbReference type="RuleBase" id="RU367085"/>
    </source>
</evidence>
<dbReference type="SUPFAM" id="SSF142877">
    <property type="entry name" value="EndoU-like"/>
    <property type="match status" value="1"/>
</dbReference>
<evidence type="ECO:0000256" key="14">
    <source>
        <dbReference type="ARBA" id="ARBA00023239"/>
    </source>
</evidence>
<evidence type="ECO:0000259" key="19">
    <source>
        <dbReference type="PROSITE" id="PS51959"/>
    </source>
</evidence>
<evidence type="ECO:0000256" key="10">
    <source>
        <dbReference type="ARBA" id="ARBA00022801"/>
    </source>
</evidence>
<dbReference type="Gene3D" id="4.10.410.20">
    <property type="match status" value="1"/>
</dbReference>
<protein>
    <recommendedName>
        <fullName evidence="16">Uridylate-specific endoribonuclease</fullName>
        <ecNumber evidence="16">4.6.1.-</ecNumber>
    </recommendedName>
</protein>
<keyword evidence="6 16" id="KW-0540">Nuclease</keyword>
<dbReference type="GO" id="GO:0003723">
    <property type="term" value="F:RNA binding"/>
    <property type="evidence" value="ECO:0007669"/>
    <property type="project" value="UniProtKB-UniRule"/>
</dbReference>
<keyword evidence="11 16" id="KW-0694">RNA-binding</keyword>
<evidence type="ECO:0000256" key="13">
    <source>
        <dbReference type="ARBA" id="ARBA00023211"/>
    </source>
</evidence>
<reference evidence="20" key="2">
    <citation type="submission" date="2025-09" db="UniProtKB">
        <authorList>
            <consortium name="Ensembl"/>
        </authorList>
    </citation>
    <scope>IDENTIFICATION</scope>
</reference>
<feature type="transmembrane region" description="Helical" evidence="17">
    <location>
        <begin position="80"/>
        <end position="100"/>
    </location>
</feature>
<dbReference type="PROSITE" id="PS51959">
    <property type="entry name" value="ENDOU"/>
    <property type="match status" value="1"/>
</dbReference>
<dbReference type="InterPro" id="IPR037227">
    <property type="entry name" value="EndoU-like"/>
</dbReference>
<comment type="subunit">
    <text evidence="4 16">Monomer.</text>
</comment>
<dbReference type="GO" id="GO:0005576">
    <property type="term" value="C:extracellular region"/>
    <property type="evidence" value="ECO:0007669"/>
    <property type="project" value="UniProtKB-SubCell"/>
</dbReference>
<dbReference type="InParanoid" id="A0A673YUS8"/>
<dbReference type="PROSITE" id="PS50958">
    <property type="entry name" value="SMB_2"/>
    <property type="match status" value="1"/>
</dbReference>
<dbReference type="InterPro" id="IPR001212">
    <property type="entry name" value="Somatomedin_B_dom"/>
</dbReference>
<keyword evidence="17" id="KW-0472">Membrane</keyword>
<evidence type="ECO:0000256" key="3">
    <source>
        <dbReference type="ARBA" id="ARBA00010168"/>
    </source>
</evidence>
<keyword evidence="13 16" id="KW-0464">Manganese</keyword>
<dbReference type="Pfam" id="PF01033">
    <property type="entry name" value="Somatomedin_B"/>
    <property type="match status" value="1"/>
</dbReference>
<name>A0A673YUS8_SALTR</name>
<evidence type="ECO:0000256" key="2">
    <source>
        <dbReference type="ARBA" id="ARBA00004613"/>
    </source>
</evidence>
<reference evidence="20" key="1">
    <citation type="submission" date="2025-08" db="UniProtKB">
        <authorList>
            <consortium name="Ensembl"/>
        </authorList>
    </citation>
    <scope>IDENTIFICATION</scope>
</reference>
<accession>A0A673YUS8</accession>
<keyword evidence="21" id="KW-1185">Reference proteome</keyword>
<proteinExistence type="inferred from homology"/>
<evidence type="ECO:0000256" key="11">
    <source>
        <dbReference type="ARBA" id="ARBA00022884"/>
    </source>
</evidence>
<gene>
    <name evidence="20" type="primary">ENDOU</name>
</gene>
<dbReference type="SUPFAM" id="SSF90188">
    <property type="entry name" value="Somatomedin B domain"/>
    <property type="match status" value="1"/>
</dbReference>
<evidence type="ECO:0000313" key="20">
    <source>
        <dbReference type="Ensembl" id="ENSSTUP00000037900.1"/>
    </source>
</evidence>
<keyword evidence="10 16" id="KW-0378">Hydrolase</keyword>
<evidence type="ECO:0000256" key="8">
    <source>
        <dbReference type="ARBA" id="ARBA00022729"/>
    </source>
</evidence>
<dbReference type="CDD" id="cd21159">
    <property type="entry name" value="XendoU"/>
    <property type="match status" value="1"/>
</dbReference>
<keyword evidence="7 16" id="KW-0479">Metal-binding</keyword>
<feature type="domain" description="SMB" evidence="18">
    <location>
        <begin position="1"/>
        <end position="36"/>
    </location>
</feature>
<dbReference type="InterPro" id="IPR039787">
    <property type="entry name" value="ENDOU"/>
</dbReference>
<dbReference type="AlphaFoldDB" id="A0A673YUS8"/>
<evidence type="ECO:0000259" key="18">
    <source>
        <dbReference type="PROSITE" id="PS50958"/>
    </source>
</evidence>
<dbReference type="GO" id="GO:0016787">
    <property type="term" value="F:hydrolase activity"/>
    <property type="evidence" value="ECO:0007669"/>
    <property type="project" value="UniProtKB-KW"/>
</dbReference>
<evidence type="ECO:0000256" key="1">
    <source>
        <dbReference type="ARBA" id="ARBA00001936"/>
    </source>
</evidence>
<dbReference type="Ensembl" id="ENSSTUT00000039625.1">
    <property type="protein sequence ID" value="ENSSTUP00000037900.1"/>
    <property type="gene ID" value="ENSSTUG00000016164.1"/>
</dbReference>
<evidence type="ECO:0000256" key="12">
    <source>
        <dbReference type="ARBA" id="ARBA00023157"/>
    </source>
</evidence>
<evidence type="ECO:0000256" key="7">
    <source>
        <dbReference type="ARBA" id="ARBA00022723"/>
    </source>
</evidence>
<feature type="domain" description="EndoU" evidence="19">
    <location>
        <begin position="55"/>
        <end position="314"/>
    </location>
</feature>
<comment type="similarity">
    <text evidence="3 16">Belongs to the ENDOU family.</text>
</comment>
<dbReference type="GO" id="GO:0016829">
    <property type="term" value="F:lyase activity"/>
    <property type="evidence" value="ECO:0007669"/>
    <property type="project" value="UniProtKB-KW"/>
</dbReference>
<keyword evidence="9 16" id="KW-0255">Endonuclease</keyword>
<organism evidence="20 21">
    <name type="scientific">Salmo trutta</name>
    <name type="common">Brown trout</name>
    <dbReference type="NCBI Taxonomy" id="8032"/>
    <lineage>
        <taxon>Eukaryota</taxon>
        <taxon>Metazoa</taxon>
        <taxon>Chordata</taxon>
        <taxon>Craniata</taxon>
        <taxon>Vertebrata</taxon>
        <taxon>Euteleostomi</taxon>
        <taxon>Actinopterygii</taxon>
        <taxon>Neopterygii</taxon>
        <taxon>Teleostei</taxon>
        <taxon>Protacanthopterygii</taxon>
        <taxon>Salmoniformes</taxon>
        <taxon>Salmonidae</taxon>
        <taxon>Salmoninae</taxon>
        <taxon>Salmo</taxon>
    </lineage>
</organism>
<dbReference type="Pfam" id="PF09412">
    <property type="entry name" value="XendoU"/>
    <property type="match status" value="1"/>
</dbReference>
<keyword evidence="5" id="KW-0964">Secreted</keyword>
<dbReference type="PANTHER" id="PTHR12439">
    <property type="entry name" value="PLACENTAL PROTEIN 11-RELATED"/>
    <property type="match status" value="1"/>
</dbReference>
<sequence>RCDEKYNSQNKCHCNSKCSQNDNCCNDYAALCTGLSCQVRCGEKYNSQNKCHSVEIQAVTSLIQSLSEALDSNKPSASELIIDYVIFFSLTISSSLFLSLSNLPLLSFLDEASLFSKPPYDNYKRNIGTTEDFTTQQLDPCRISNQCDLTTSPGCYSSEEKFLHDLKMMWFDLYSCYPGKVDSSGFEQCIFAIVGEIKGGKISGFHNWLQFYRLEKQGLIDYYSHSFDGPWNSYPDVLGMQFTWDGYFKQVGSAIIGCSSEFDLAMYSHCYITRPGKQCKQSLGGKPLVIQTYTWENSYGNGKKYIGSAFPVMP</sequence>
<dbReference type="GeneTree" id="ENSGT00530000063825"/>
<comment type="catalytic activity">
    <reaction evidence="15">
        <text>ribonucleotidyl-uridine-RNA = a 5'-end dephospho-uridine-RNA + a 3'-end 2',3'-cyclophospho-ribonucleotide-RNA</text>
        <dbReference type="Rhea" id="RHEA:67792"/>
        <dbReference type="Rhea" id="RHEA-COMP:10464"/>
        <dbReference type="Rhea" id="RHEA-COMP:17354"/>
        <dbReference type="Rhea" id="RHEA-COMP:17356"/>
        <dbReference type="ChEBI" id="CHEBI:83064"/>
        <dbReference type="ChEBI" id="CHEBI:173117"/>
        <dbReference type="ChEBI" id="CHEBI:173224"/>
    </reaction>
    <physiologicalReaction direction="left-to-right" evidence="15">
        <dbReference type="Rhea" id="RHEA:67793"/>
    </physiologicalReaction>
</comment>